<feature type="region of interest" description="Disordered" evidence="9">
    <location>
        <begin position="786"/>
        <end position="807"/>
    </location>
</feature>
<dbReference type="InterPro" id="IPR002205">
    <property type="entry name" value="Topo_IIA_dom_A"/>
</dbReference>
<keyword evidence="5 7" id="KW-0472">Membrane</keyword>
<keyword evidence="2 7" id="KW-1003">Cell membrane</keyword>
<comment type="catalytic activity">
    <reaction evidence="1 7 8">
        <text>ATP-dependent breakage, passage and rejoining of double-stranded DNA.</text>
        <dbReference type="EC" id="5.6.2.2"/>
    </reaction>
</comment>
<sequence>MSDTLFDAPEAQDSVDIGNYAENAYLAYAMSVVMGRALPMLQDGQKPVQRRILYAMHRMGLNDKSKPVKCARFVGDIIGKYHPHGDMSVYDAAVRMAQEFTLRYPIVDGQGNFGSRDGDSAAAMRYTEARLTPIAELLLGELDQGTVDFVANYDGSLQEPTLLPARLPMLLLNGVSGIAVGMATEIPSHNLTEVSLACEHLIRHPDSTLADILAIMPGPDFAGGAQVIASADEIAKAYTTGRGPLRVRARWVVEPLARGQWQIAVTELPPDTSTAKVMAEIEALSNPQIKAGKKSLTQDQANLKALVLSVVDKISDDSDKAHPVRLVIEPRSSRQTPEEVMQVLLAHTSLESNFAMNLVTIGEDGKPGQKGLLQVLQEWVAFRFDTVTRRTKHRLAQVHARTHILQGRLTVFLHIDEVIRIIRAADDAKVELMNRFGLSEVQATDILEIRLRQLANLERIKIEGELEELKKEEAFLQGLLDDRQAMTRQILKEMDDDRKKYGDARRTLIESAERITTSSVVAASDDPVTLIVSKLGWLRARTGHKADLSALTWKAGDEPLAIIETRTAQTVVFFDNTGRAYNVSASVFPTGRGDGSPLSSFVEIGANKLVHAFVLDTGAHYLLANSGGYGFLCPGAELVTSKKAGKAVMTLEDGEVILTPTAVTALYQGGEIVVGASSGKVLMFPMAELKQMAKGRGMQLMSLNGKDKVTAAAAYERPVVELVVTTTPSAKKKLTQVTLAGKELAAHRAKRARAGIVLADKAVAVSTQATLGDAVTPAEPEVRQAELAAPPAEPKNLPIDFGDSDEI</sequence>
<dbReference type="InterPro" id="IPR035516">
    <property type="entry name" value="Gyrase/topoIV_suA_C"/>
</dbReference>
<dbReference type="GO" id="GO:0003677">
    <property type="term" value="F:DNA binding"/>
    <property type="evidence" value="ECO:0007669"/>
    <property type="project" value="UniProtKB-UniRule"/>
</dbReference>
<evidence type="ECO:0000256" key="9">
    <source>
        <dbReference type="SAM" id="MobiDB-lite"/>
    </source>
</evidence>
<feature type="domain" description="Topo IIA-type catalytic" evidence="10">
    <location>
        <begin position="38"/>
        <end position="526"/>
    </location>
</feature>
<dbReference type="InterPro" id="IPR013757">
    <property type="entry name" value="Topo_IIA_A_a_sf"/>
</dbReference>
<evidence type="ECO:0000256" key="4">
    <source>
        <dbReference type="ARBA" id="ARBA00023125"/>
    </source>
</evidence>
<name>A0A125DMG6_9BURK</name>
<dbReference type="Gene3D" id="3.30.1360.40">
    <property type="match status" value="1"/>
</dbReference>
<comment type="subcellular location">
    <subcellularLocation>
        <location evidence="7">Cell membrane</location>
        <topology evidence="7">Peripheral membrane protein</topology>
    </subcellularLocation>
</comment>
<feature type="site" description="Interaction with DNA" evidence="7">
    <location>
        <position position="46"/>
    </location>
</feature>
<dbReference type="NCBIfam" id="NF004044">
    <property type="entry name" value="PRK05561.1"/>
    <property type="match status" value="1"/>
</dbReference>
<feature type="site" description="Transition state stabilizer" evidence="7">
    <location>
        <position position="125"/>
    </location>
</feature>
<dbReference type="InterPro" id="IPR013760">
    <property type="entry name" value="Topo_IIA-like_dom_sf"/>
</dbReference>
<feature type="site" description="Interaction with DNA" evidence="7">
    <location>
        <position position="84"/>
    </location>
</feature>
<feature type="site" description="Interaction with DNA" evidence="7">
    <location>
        <position position="82"/>
    </location>
</feature>
<evidence type="ECO:0000313" key="12">
    <source>
        <dbReference type="Proteomes" id="UP000060630"/>
    </source>
</evidence>
<dbReference type="Gene3D" id="3.90.199.10">
    <property type="entry name" value="Topoisomerase II, domain 5"/>
    <property type="match status" value="1"/>
</dbReference>
<dbReference type="Gene3D" id="1.10.268.10">
    <property type="entry name" value="Topoisomerase, domain 3"/>
    <property type="match status" value="1"/>
</dbReference>
<evidence type="ECO:0000256" key="8">
    <source>
        <dbReference type="PROSITE-ProRule" id="PRU01384"/>
    </source>
</evidence>
<dbReference type="GO" id="GO:0019897">
    <property type="term" value="C:extrinsic component of plasma membrane"/>
    <property type="evidence" value="ECO:0007669"/>
    <property type="project" value="UniProtKB-UniRule"/>
</dbReference>
<keyword evidence="6 7" id="KW-0413">Isomerase</keyword>
<dbReference type="SUPFAM" id="SSF56719">
    <property type="entry name" value="Type II DNA topoisomerase"/>
    <property type="match status" value="1"/>
</dbReference>
<accession>A0A125DMG6</accession>
<comment type="caution">
    <text evidence="11">The sequence shown here is derived from an EMBL/GenBank/DDBJ whole genome shotgun (WGS) entry which is preliminary data.</text>
</comment>
<organism evidence="11 12">
    <name type="scientific">Burkholderia ubonensis</name>
    <dbReference type="NCBI Taxonomy" id="101571"/>
    <lineage>
        <taxon>Bacteria</taxon>
        <taxon>Pseudomonadati</taxon>
        <taxon>Pseudomonadota</taxon>
        <taxon>Betaproteobacteria</taxon>
        <taxon>Burkholderiales</taxon>
        <taxon>Burkholderiaceae</taxon>
        <taxon>Burkholderia</taxon>
        <taxon>Burkholderia cepacia complex</taxon>
    </lineage>
</organism>
<dbReference type="InterPro" id="IPR013758">
    <property type="entry name" value="Topo_IIA_A/C_ab"/>
</dbReference>
<evidence type="ECO:0000256" key="6">
    <source>
        <dbReference type="ARBA" id="ARBA00023235"/>
    </source>
</evidence>
<keyword evidence="3 7" id="KW-0799">Topoisomerase</keyword>
<dbReference type="EMBL" id="LPHD01000049">
    <property type="protein sequence ID" value="KWA84312.1"/>
    <property type="molecule type" value="Genomic_DNA"/>
</dbReference>
<feature type="active site" description="O-(5'-phospho-DNA)-tyrosine intermediate" evidence="7 8">
    <location>
        <position position="126"/>
    </location>
</feature>
<dbReference type="GO" id="GO:0005524">
    <property type="term" value="F:ATP binding"/>
    <property type="evidence" value="ECO:0007669"/>
    <property type="project" value="InterPro"/>
</dbReference>
<dbReference type="AlphaFoldDB" id="A0A125DMG6"/>
<dbReference type="InterPro" id="IPR006691">
    <property type="entry name" value="GyrA/parC_rep"/>
</dbReference>
<dbReference type="PANTHER" id="PTHR43493">
    <property type="entry name" value="DNA GYRASE/TOPOISOMERASE SUBUNIT A"/>
    <property type="match status" value="1"/>
</dbReference>
<evidence type="ECO:0000259" key="10">
    <source>
        <dbReference type="PROSITE" id="PS52040"/>
    </source>
</evidence>
<dbReference type="GO" id="GO:0007059">
    <property type="term" value="P:chromosome segregation"/>
    <property type="evidence" value="ECO:0007669"/>
    <property type="project" value="UniProtKB-UniRule"/>
</dbReference>
<evidence type="ECO:0000256" key="5">
    <source>
        <dbReference type="ARBA" id="ARBA00023136"/>
    </source>
</evidence>
<evidence type="ECO:0000256" key="2">
    <source>
        <dbReference type="ARBA" id="ARBA00022475"/>
    </source>
</evidence>
<dbReference type="SMART" id="SM00434">
    <property type="entry name" value="TOP4c"/>
    <property type="match status" value="1"/>
</dbReference>
<reference evidence="11 12" key="1">
    <citation type="submission" date="2015-11" db="EMBL/GenBank/DDBJ databases">
        <title>Expanding the genomic diversity of Burkholderia species for the development of highly accurate diagnostics.</title>
        <authorList>
            <person name="Sahl J."/>
            <person name="Keim P."/>
            <person name="Wagner D."/>
        </authorList>
    </citation>
    <scope>NUCLEOTIDE SEQUENCE [LARGE SCALE GENOMIC DNA]</scope>
    <source>
        <strain evidence="11 12">MSMB2087WGS</strain>
    </source>
</reference>
<keyword evidence="4 7" id="KW-0238">DNA-binding</keyword>
<comment type="subunit">
    <text evidence="7">Heterotetramer composed of ParC and ParE.</text>
</comment>
<dbReference type="GO" id="GO:0006265">
    <property type="term" value="P:DNA topological change"/>
    <property type="evidence" value="ECO:0007669"/>
    <property type="project" value="UniProtKB-UniRule"/>
</dbReference>
<dbReference type="PROSITE" id="PS52040">
    <property type="entry name" value="TOPO_IIA"/>
    <property type="match status" value="1"/>
</dbReference>
<dbReference type="CDD" id="cd00187">
    <property type="entry name" value="TOP4c"/>
    <property type="match status" value="1"/>
</dbReference>
<evidence type="ECO:0000256" key="7">
    <source>
        <dbReference type="HAMAP-Rule" id="MF_00936"/>
    </source>
</evidence>
<dbReference type="EC" id="5.6.2.2" evidence="7"/>
<dbReference type="GO" id="GO:0005694">
    <property type="term" value="C:chromosome"/>
    <property type="evidence" value="ECO:0007669"/>
    <property type="project" value="InterPro"/>
</dbReference>
<dbReference type="Gene3D" id="2.120.10.90">
    <property type="entry name" value="DNA gyrase/topoisomerase IV, subunit A, C-terminal"/>
    <property type="match status" value="1"/>
</dbReference>
<dbReference type="GO" id="GO:0003918">
    <property type="term" value="F:DNA topoisomerase type II (double strand cut, ATP-hydrolyzing) activity"/>
    <property type="evidence" value="ECO:0007669"/>
    <property type="project" value="UniProtKB-UniRule"/>
</dbReference>
<dbReference type="PANTHER" id="PTHR43493:SF1">
    <property type="entry name" value="DNA TOPOISOMERASE 4 SUBUNIT A"/>
    <property type="match status" value="1"/>
</dbReference>
<evidence type="ECO:0000256" key="3">
    <source>
        <dbReference type="ARBA" id="ARBA00023029"/>
    </source>
</evidence>
<evidence type="ECO:0000256" key="1">
    <source>
        <dbReference type="ARBA" id="ARBA00000185"/>
    </source>
</evidence>
<dbReference type="SUPFAM" id="SSF101904">
    <property type="entry name" value="GyrA/ParC C-terminal domain-like"/>
    <property type="match status" value="1"/>
</dbReference>
<evidence type="ECO:0000313" key="11">
    <source>
        <dbReference type="EMBL" id="KWA84312.1"/>
    </source>
</evidence>
<protein>
    <recommendedName>
        <fullName evidence="7">DNA topoisomerase 4 subunit A</fullName>
        <ecNumber evidence="7">5.6.2.2</ecNumber>
    </recommendedName>
    <alternativeName>
        <fullName evidence="7">Topoisomerase IV subunit A</fullName>
    </alternativeName>
</protein>
<proteinExistence type="inferred from homology"/>
<dbReference type="InterPro" id="IPR005742">
    <property type="entry name" value="TopoIV_A_Gneg"/>
</dbReference>
<gene>
    <name evidence="7" type="primary">parC</name>
    <name evidence="11" type="ORF">WL29_23430</name>
</gene>
<dbReference type="NCBIfam" id="TIGR01062">
    <property type="entry name" value="parC_Gneg"/>
    <property type="match status" value="1"/>
</dbReference>
<dbReference type="Pfam" id="PF00521">
    <property type="entry name" value="DNA_topoisoIV"/>
    <property type="match status" value="1"/>
</dbReference>
<comment type="function">
    <text evidence="7">Topoisomerase IV is essential for chromosome segregation. It relaxes supercoiled DNA. Performs the decatenation events required during the replication of a circular DNA molecule.</text>
</comment>
<dbReference type="Proteomes" id="UP000060630">
    <property type="component" value="Unassembled WGS sequence"/>
</dbReference>
<dbReference type="FunFam" id="1.10.268.10:FF:000001">
    <property type="entry name" value="DNA gyrase subunit A"/>
    <property type="match status" value="1"/>
</dbReference>
<dbReference type="Pfam" id="PF03989">
    <property type="entry name" value="DNA_gyraseA_C"/>
    <property type="match status" value="2"/>
</dbReference>
<dbReference type="GO" id="GO:0009330">
    <property type="term" value="C:DNA topoisomerase type II (double strand cut, ATP-hydrolyzing) complex"/>
    <property type="evidence" value="ECO:0007669"/>
    <property type="project" value="TreeGrafter"/>
</dbReference>
<comment type="similarity">
    <text evidence="7">Belongs to the type II topoisomerase GyrA/ParC subunit family. ParC type 1 subfamily.</text>
</comment>
<dbReference type="RefSeq" id="WP_060192709.1">
    <property type="nucleotide sequence ID" value="NZ_LPHD01000049.1"/>
</dbReference>
<dbReference type="HAMAP" id="MF_00936">
    <property type="entry name" value="ParC_type1"/>
    <property type="match status" value="1"/>
</dbReference>
<dbReference type="GO" id="GO:0005737">
    <property type="term" value="C:cytoplasm"/>
    <property type="evidence" value="ECO:0007669"/>
    <property type="project" value="TreeGrafter"/>
</dbReference>
<dbReference type="InterPro" id="IPR050220">
    <property type="entry name" value="Type_II_DNA_Topoisomerases"/>
</dbReference>